<organism evidence="2 3">
    <name type="scientific">Dimorphilus gyrociliatus</name>
    <dbReference type="NCBI Taxonomy" id="2664684"/>
    <lineage>
        <taxon>Eukaryota</taxon>
        <taxon>Metazoa</taxon>
        <taxon>Spiralia</taxon>
        <taxon>Lophotrochozoa</taxon>
        <taxon>Annelida</taxon>
        <taxon>Polychaeta</taxon>
        <taxon>Polychaeta incertae sedis</taxon>
        <taxon>Dinophilidae</taxon>
        <taxon>Dimorphilus</taxon>
    </lineage>
</organism>
<evidence type="ECO:0000256" key="1">
    <source>
        <dbReference type="SAM" id="MobiDB-lite"/>
    </source>
</evidence>
<keyword evidence="3" id="KW-1185">Reference proteome</keyword>
<feature type="region of interest" description="Disordered" evidence="1">
    <location>
        <begin position="705"/>
        <end position="725"/>
    </location>
</feature>
<accession>A0A7I8V3Q1</accession>
<reference evidence="2 3" key="1">
    <citation type="submission" date="2020-08" db="EMBL/GenBank/DDBJ databases">
        <authorList>
            <person name="Hejnol A."/>
        </authorList>
    </citation>
    <scope>NUCLEOTIDE SEQUENCE [LARGE SCALE GENOMIC DNA]</scope>
</reference>
<comment type="caution">
    <text evidence="2">The sequence shown here is derived from an EMBL/GenBank/DDBJ whole genome shotgun (WGS) entry which is preliminary data.</text>
</comment>
<evidence type="ECO:0000313" key="3">
    <source>
        <dbReference type="Proteomes" id="UP000549394"/>
    </source>
</evidence>
<feature type="compositionally biased region" description="Polar residues" evidence="1">
    <location>
        <begin position="705"/>
        <end position="721"/>
    </location>
</feature>
<dbReference type="Proteomes" id="UP000549394">
    <property type="component" value="Unassembled WGS sequence"/>
</dbReference>
<evidence type="ECO:0000313" key="2">
    <source>
        <dbReference type="EMBL" id="CAD5110772.1"/>
    </source>
</evidence>
<proteinExistence type="predicted"/>
<sequence length="1086" mass="125724">MTEESFKTNKFELTQTYTTNKEGDDTVLDVGDSEINVFSLTRLPESNMLNIDGNETTISSTMSVFKMKDSTGNFVKFKDAVETSSKGISGNSCKIDVSRMKCRKTIKKGKKKIYRYRKKMKKTTYKVFKKENRSGEKLHEQSLLADEVINLTEKDNRISRQTTAAKFKLTKDADQSKENMDIKKLFDDNPCLIRAENYYYNAIKHFFMENKYNLSKDTEDKMIANTLQHLRDKLQDTFTMNSIPLKNALQVYKNLEIPLKSYLYGKDQDFLIYFKENSTMVKKRCNNIEYLENIHYYLPLFDKPNEMDNDSLQSFIDKNFENGTATVKDKAEINVLFNISIILPINESLFSFFFQEIDYAYLSKNIMKNYLEYLKKERKYGKKLTSFNNDTTQYTHSIPLKTAPMTLGTTVNEEKAIIYPRLKSISKPETRKLSSNLTLTIDLHQLPNDLEIAGNRKLLSQRISQTNKEVANLNEPPTPSTGYIIDAYKLNKITNPLNCSTQKKKDIKSLREKYSNFAKKPLNISFKDFIRNPMTVNSRKDNIKLNIVNKQTKELSHKFPSINKSRFKNGDRFPIYTRNLTAKFDLYPTYSSSAKRTSRIKNEFEENPYFDLTIQKIKVFSKNSITNRKKPNLKSLKLRNLRINEISSDIGQFQRALKLQTMNKVGGTIFVRSSPDSFDSKDNIPRLPNSSVANSTESLKLWDNTTPANSLQPNRQTTTPTHEVGVKDKDEQINRIDSLLSDFSLKNSWKSDRKDSGGTTMDIDSDSVFSIDSKELRKAVVEIRDWILGKNTIQNIYKICKSLLKPALTIIISNCSENERKHQFLQINKLLSSLKSYMTNTSINSRNSLSIKRSDGTVIKTDILQESLTIEDIDALKEYITSSGLSKDIRTSIEGIQDWAEGYLSTNMLSQILRNRDKNELNKIIDSFSHNTDNQKVKDLTTLIKYLSNIDSHQNIREKEVNLKDNFTAQLTKSISRNKQQKTENTQSFLNSIMSVHSPIKDEDKFRRNKLNYYRISSCLMKSKHRRFLQRIFSKYNQSANPIIQSNYPQSLTFQKYHKCSLIVKNVKEMDIGRHITCLIEKLISI</sequence>
<dbReference type="AlphaFoldDB" id="A0A7I8V3Q1"/>
<dbReference type="EMBL" id="CAJFCJ010000001">
    <property type="protein sequence ID" value="CAD5110772.1"/>
    <property type="molecule type" value="Genomic_DNA"/>
</dbReference>
<gene>
    <name evidence="2" type="ORF">DGYR_LOCUS134</name>
</gene>
<protein>
    <submittedName>
        <fullName evidence="2">DgyrCDS138</fullName>
    </submittedName>
</protein>
<name>A0A7I8V3Q1_9ANNE</name>